<keyword evidence="4" id="KW-0560">Oxidoreductase</keyword>
<keyword evidence="5" id="KW-0408">Iron</keyword>
<dbReference type="InterPro" id="IPR044862">
    <property type="entry name" value="Pro_4_hyd_alph_FE2OG_OXY"/>
</dbReference>
<dbReference type="GO" id="GO:0031418">
    <property type="term" value="F:L-ascorbic acid binding"/>
    <property type="evidence" value="ECO:0007669"/>
    <property type="project" value="InterPro"/>
</dbReference>
<dbReference type="InterPro" id="IPR006620">
    <property type="entry name" value="Pro_4_hyd_alph"/>
</dbReference>
<evidence type="ECO:0000256" key="2">
    <source>
        <dbReference type="ARBA" id="ARBA00022723"/>
    </source>
</evidence>
<feature type="non-terminal residue" evidence="7">
    <location>
        <position position="1"/>
    </location>
</feature>
<evidence type="ECO:0000256" key="5">
    <source>
        <dbReference type="ARBA" id="ARBA00023004"/>
    </source>
</evidence>
<proteinExistence type="predicted"/>
<comment type="cofactor">
    <cofactor evidence="1">
        <name>L-ascorbate</name>
        <dbReference type="ChEBI" id="CHEBI:38290"/>
    </cofactor>
</comment>
<evidence type="ECO:0000256" key="4">
    <source>
        <dbReference type="ARBA" id="ARBA00023002"/>
    </source>
</evidence>
<evidence type="ECO:0000313" key="9">
    <source>
        <dbReference type="RefSeq" id="XP_033532335.1"/>
    </source>
</evidence>
<reference evidence="9" key="2">
    <citation type="submission" date="2020-04" db="EMBL/GenBank/DDBJ databases">
        <authorList>
            <consortium name="NCBI Genome Project"/>
        </authorList>
    </citation>
    <scope>NUCLEOTIDE SEQUENCE</scope>
    <source>
        <strain evidence="9">CBS 781.70</strain>
    </source>
</reference>
<dbReference type="InterPro" id="IPR005123">
    <property type="entry name" value="Oxoglu/Fe-dep_dioxygenase_dom"/>
</dbReference>
<gene>
    <name evidence="7 9" type="ORF">P152DRAFT_381729</name>
</gene>
<feature type="non-terminal residue" evidence="7">
    <location>
        <position position="251"/>
    </location>
</feature>
<dbReference type="Proteomes" id="UP000504638">
    <property type="component" value="Unplaced"/>
</dbReference>
<sequence>KLESLAYPESGLQCDDHQVNTHILSKDPLVIYIEHFLSPFEADEIIRISAPHFTPSTTFTGGTEKFDPSVRNSSKAQIPRTNLVKCIESRAREFQGWPRDTFIERLWAQRYGTGGHYVHHYDWGHAGGRHSGRRDSSFMVYLNGGSEEELQGGGTNFPRLEPPKMDDANSVEARRWCKFIECEGEKTVAASKVVDGVTFKPIKGNAVFWQNFRSDGSGYEESFHAGLPVTAGEKYGLNIWSYRHPGHRPKV</sequence>
<dbReference type="PROSITE" id="PS51471">
    <property type="entry name" value="FE2OG_OXY"/>
    <property type="match status" value="1"/>
</dbReference>
<reference evidence="9" key="3">
    <citation type="submission" date="2025-04" db="UniProtKB">
        <authorList>
            <consortium name="RefSeq"/>
        </authorList>
    </citation>
    <scope>IDENTIFICATION</scope>
    <source>
        <strain evidence="9">CBS 781.70</strain>
    </source>
</reference>
<dbReference type="GO" id="GO:0005783">
    <property type="term" value="C:endoplasmic reticulum"/>
    <property type="evidence" value="ECO:0007669"/>
    <property type="project" value="TreeGrafter"/>
</dbReference>
<dbReference type="InterPro" id="IPR045054">
    <property type="entry name" value="P4HA-like"/>
</dbReference>
<protein>
    <recommendedName>
        <fullName evidence="6">Fe2OG dioxygenase domain-containing protein</fullName>
    </recommendedName>
</protein>
<evidence type="ECO:0000259" key="6">
    <source>
        <dbReference type="PROSITE" id="PS51471"/>
    </source>
</evidence>
<dbReference type="RefSeq" id="XP_033532335.1">
    <property type="nucleotide sequence ID" value="XM_033675740.1"/>
</dbReference>
<dbReference type="PANTHER" id="PTHR10869:SF246">
    <property type="entry name" value="TRANSMEMBRANE PROLYL 4-HYDROXYLASE"/>
    <property type="match status" value="1"/>
</dbReference>
<accession>A0A6G1FY55</accession>
<feature type="domain" description="Fe2OG dioxygenase" evidence="6">
    <location>
        <begin position="101"/>
        <end position="243"/>
    </location>
</feature>
<dbReference type="SMART" id="SM00702">
    <property type="entry name" value="P4Hc"/>
    <property type="match status" value="1"/>
</dbReference>
<evidence type="ECO:0000256" key="1">
    <source>
        <dbReference type="ARBA" id="ARBA00001961"/>
    </source>
</evidence>
<dbReference type="GeneID" id="54416310"/>
<keyword evidence="8" id="KW-1185">Reference proteome</keyword>
<evidence type="ECO:0000313" key="7">
    <source>
        <dbReference type="EMBL" id="KAF1810704.1"/>
    </source>
</evidence>
<name>A0A6G1FY55_9PEZI</name>
<organism evidence="7">
    <name type="scientific">Eremomyces bilateralis CBS 781.70</name>
    <dbReference type="NCBI Taxonomy" id="1392243"/>
    <lineage>
        <taxon>Eukaryota</taxon>
        <taxon>Fungi</taxon>
        <taxon>Dikarya</taxon>
        <taxon>Ascomycota</taxon>
        <taxon>Pezizomycotina</taxon>
        <taxon>Dothideomycetes</taxon>
        <taxon>Dothideomycetes incertae sedis</taxon>
        <taxon>Eremomycetales</taxon>
        <taxon>Eremomycetaceae</taxon>
        <taxon>Eremomyces</taxon>
    </lineage>
</organism>
<keyword evidence="2" id="KW-0479">Metal-binding</keyword>
<dbReference type="AlphaFoldDB" id="A0A6G1FY55"/>
<reference evidence="7 9" key="1">
    <citation type="submission" date="2020-01" db="EMBL/GenBank/DDBJ databases">
        <authorList>
            <consortium name="DOE Joint Genome Institute"/>
            <person name="Haridas S."/>
            <person name="Albert R."/>
            <person name="Binder M."/>
            <person name="Bloem J."/>
            <person name="Labutti K."/>
            <person name="Salamov A."/>
            <person name="Andreopoulos B."/>
            <person name="Baker S.E."/>
            <person name="Barry K."/>
            <person name="Bills G."/>
            <person name="Bluhm B.H."/>
            <person name="Cannon C."/>
            <person name="Castanera R."/>
            <person name="Culley D.E."/>
            <person name="Daum C."/>
            <person name="Ezra D."/>
            <person name="Gonzalez J.B."/>
            <person name="Henrissat B."/>
            <person name="Kuo A."/>
            <person name="Liang C."/>
            <person name="Lipzen A."/>
            <person name="Lutzoni F."/>
            <person name="Magnuson J."/>
            <person name="Mondo S."/>
            <person name="Nolan M."/>
            <person name="Ohm R."/>
            <person name="Pangilinan J."/>
            <person name="Park H.-J."/>
            <person name="Ramirez L."/>
            <person name="Alfaro M."/>
            <person name="Sun H."/>
            <person name="Tritt A."/>
            <person name="Yoshinaga Y."/>
            <person name="Zwiers L.-H."/>
            <person name="Turgeon B.G."/>
            <person name="Goodwin S.B."/>
            <person name="Spatafora J.W."/>
            <person name="Crous P.W."/>
            <person name="Grigoriev I.V."/>
        </authorList>
    </citation>
    <scope>NUCLEOTIDE SEQUENCE</scope>
    <source>
        <strain evidence="7 9">CBS 781.70</strain>
    </source>
</reference>
<keyword evidence="3" id="KW-0223">Dioxygenase</keyword>
<dbReference type="PANTHER" id="PTHR10869">
    <property type="entry name" value="PROLYL 4-HYDROXYLASE ALPHA SUBUNIT"/>
    <property type="match status" value="1"/>
</dbReference>
<dbReference type="GO" id="GO:0005506">
    <property type="term" value="F:iron ion binding"/>
    <property type="evidence" value="ECO:0007669"/>
    <property type="project" value="InterPro"/>
</dbReference>
<dbReference type="GO" id="GO:0004656">
    <property type="term" value="F:procollagen-proline 4-dioxygenase activity"/>
    <property type="evidence" value="ECO:0007669"/>
    <property type="project" value="TreeGrafter"/>
</dbReference>
<evidence type="ECO:0000313" key="8">
    <source>
        <dbReference type="Proteomes" id="UP000504638"/>
    </source>
</evidence>
<evidence type="ECO:0000256" key="3">
    <source>
        <dbReference type="ARBA" id="ARBA00022964"/>
    </source>
</evidence>
<dbReference type="Pfam" id="PF13640">
    <property type="entry name" value="2OG-FeII_Oxy_3"/>
    <property type="match status" value="1"/>
</dbReference>
<dbReference type="Gene3D" id="2.60.120.620">
    <property type="entry name" value="q2cbj1_9rhob like domain"/>
    <property type="match status" value="1"/>
</dbReference>
<dbReference type="OrthoDB" id="420380at2759"/>
<dbReference type="EMBL" id="ML975165">
    <property type="protein sequence ID" value="KAF1810704.1"/>
    <property type="molecule type" value="Genomic_DNA"/>
</dbReference>